<dbReference type="InterPro" id="IPR005135">
    <property type="entry name" value="Endo/exonuclease/phosphatase"/>
</dbReference>
<protein>
    <submittedName>
        <fullName evidence="9">Exodeoxyribonuclease III Xth</fullName>
        <ecNumber evidence="9">4.2.99.18</ecNumber>
    </submittedName>
</protein>
<evidence type="ECO:0000256" key="5">
    <source>
        <dbReference type="PIRSR" id="PIRSR604808-1"/>
    </source>
</evidence>
<dbReference type="NCBIfam" id="TIGR00633">
    <property type="entry name" value="xth"/>
    <property type="match status" value="1"/>
</dbReference>
<evidence type="ECO:0000259" key="8">
    <source>
        <dbReference type="Pfam" id="PF03372"/>
    </source>
</evidence>
<dbReference type="SUPFAM" id="SSF56219">
    <property type="entry name" value="DNase I-like"/>
    <property type="match status" value="1"/>
</dbReference>
<dbReference type="STRING" id="573413.Spirs_0372"/>
<feature type="site" description="Interaction with DNA substrate" evidence="7">
    <location>
        <position position="250"/>
    </location>
</feature>
<feature type="active site" description="Proton acceptor" evidence="5">
    <location>
        <position position="250"/>
    </location>
</feature>
<dbReference type="GO" id="GO:0008081">
    <property type="term" value="F:phosphoric diester hydrolase activity"/>
    <property type="evidence" value="ECO:0007669"/>
    <property type="project" value="TreeGrafter"/>
</dbReference>
<feature type="binding site" evidence="6">
    <location>
        <position position="155"/>
    </location>
    <ligand>
        <name>Mg(2+)</name>
        <dbReference type="ChEBI" id="CHEBI:18420"/>
        <label>1</label>
    </ligand>
</feature>
<accession>E1RAZ8</accession>
<gene>
    <name evidence="9" type="ordered locus">Spirs_0372</name>
</gene>
<dbReference type="GO" id="GO:0046872">
    <property type="term" value="F:metal ion binding"/>
    <property type="evidence" value="ECO:0007669"/>
    <property type="project" value="UniProtKB-KW"/>
</dbReference>
<feature type="active site" description="Proton donor/acceptor" evidence="5">
    <location>
        <position position="153"/>
    </location>
</feature>
<dbReference type="GO" id="GO:0008311">
    <property type="term" value="F:double-stranded DNA 3'-5' DNA exonuclease activity"/>
    <property type="evidence" value="ECO:0007669"/>
    <property type="project" value="TreeGrafter"/>
</dbReference>
<feature type="binding site" evidence="6">
    <location>
        <position position="249"/>
    </location>
    <ligand>
        <name>Mg(2+)</name>
        <dbReference type="ChEBI" id="CHEBI:18420"/>
        <label>1</label>
    </ligand>
</feature>
<keyword evidence="3" id="KW-0378">Hydrolase</keyword>
<dbReference type="GO" id="GO:0003677">
    <property type="term" value="F:DNA binding"/>
    <property type="evidence" value="ECO:0007669"/>
    <property type="project" value="InterPro"/>
</dbReference>
<feature type="site" description="Transition state stabilizer" evidence="7">
    <location>
        <position position="155"/>
    </location>
</feature>
<evidence type="ECO:0000313" key="10">
    <source>
        <dbReference type="Proteomes" id="UP000002318"/>
    </source>
</evidence>
<dbReference type="OrthoDB" id="9803914at2"/>
<comment type="cofactor">
    <cofactor evidence="6">
        <name>Mg(2+)</name>
        <dbReference type="ChEBI" id="CHEBI:18420"/>
    </cofactor>
    <cofactor evidence="6">
        <name>Mn(2+)</name>
        <dbReference type="ChEBI" id="CHEBI:29035"/>
    </cofactor>
    <text evidence="6">Probably binds two magnesium or manganese ions per subunit.</text>
</comment>
<dbReference type="PANTHER" id="PTHR22748">
    <property type="entry name" value="AP ENDONUCLEASE"/>
    <property type="match status" value="1"/>
</dbReference>
<evidence type="ECO:0000256" key="2">
    <source>
        <dbReference type="ARBA" id="ARBA00022723"/>
    </source>
</evidence>
<dbReference type="NCBIfam" id="TIGR00195">
    <property type="entry name" value="exoDNase_III"/>
    <property type="match status" value="1"/>
</dbReference>
<evidence type="ECO:0000256" key="3">
    <source>
        <dbReference type="ARBA" id="ARBA00022801"/>
    </source>
</evidence>
<dbReference type="EC" id="4.2.99.18" evidence="9"/>
<evidence type="ECO:0000313" key="9">
    <source>
        <dbReference type="EMBL" id="ADK79528.1"/>
    </source>
</evidence>
<evidence type="ECO:0000256" key="6">
    <source>
        <dbReference type="PIRSR" id="PIRSR604808-2"/>
    </source>
</evidence>
<dbReference type="Proteomes" id="UP000002318">
    <property type="component" value="Chromosome"/>
</dbReference>
<feature type="binding site" evidence="6">
    <location>
        <position position="250"/>
    </location>
    <ligand>
        <name>Mg(2+)</name>
        <dbReference type="ChEBI" id="CHEBI:18420"/>
        <label>1</label>
    </ligand>
</feature>
<evidence type="ECO:0000256" key="4">
    <source>
        <dbReference type="ARBA" id="ARBA00022842"/>
    </source>
</evidence>
<keyword evidence="4 6" id="KW-0460">Magnesium</keyword>
<feature type="binding site" evidence="6">
    <location>
        <position position="41"/>
    </location>
    <ligand>
        <name>Mg(2+)</name>
        <dbReference type="ChEBI" id="CHEBI:18420"/>
        <label>1</label>
    </ligand>
</feature>
<feature type="binding site" evidence="6">
    <location>
        <position position="153"/>
    </location>
    <ligand>
        <name>Mg(2+)</name>
        <dbReference type="ChEBI" id="CHEBI:18420"/>
        <label>1</label>
    </ligand>
</feature>
<keyword evidence="10" id="KW-1185">Reference proteome</keyword>
<dbReference type="PANTHER" id="PTHR22748:SF6">
    <property type="entry name" value="DNA-(APURINIC OR APYRIMIDINIC SITE) ENDONUCLEASE"/>
    <property type="match status" value="1"/>
</dbReference>
<evidence type="ECO:0000256" key="7">
    <source>
        <dbReference type="PIRSR" id="PIRSR604808-3"/>
    </source>
</evidence>
<organism evidence="9 10">
    <name type="scientific">Sediminispirochaeta smaragdinae (strain DSM 11293 / JCM 15392 / SEBR 4228)</name>
    <name type="common">Spirochaeta smaragdinae</name>
    <dbReference type="NCBI Taxonomy" id="573413"/>
    <lineage>
        <taxon>Bacteria</taxon>
        <taxon>Pseudomonadati</taxon>
        <taxon>Spirochaetota</taxon>
        <taxon>Spirochaetia</taxon>
        <taxon>Spirochaetales</taxon>
        <taxon>Spirochaetaceae</taxon>
        <taxon>Sediminispirochaeta</taxon>
    </lineage>
</organism>
<sequence length="259" mass="29460">MLKTMETRIASWNVNGIRAAQKKGLLEYMMQEHADVVCLQETKAKPEQLDEQLLNPSDYRSYFSSAERGGYSGVAVYSRKKPLSVSPLGIAEFDAEGRALLVEFSDFVLINGYFPNSQSEGARLDYKLAYCDAILKRCNSLVGEGRHVVVCGDYNIAHKPIDLARPKENEGNPGFLPEERAWMSSFLDAGYTDTFRIFNNEGGNYTWWSYRTKGRERNVGWRLDYFCTDKEFENRVKNSEIRSEVMGSDHCPVVLTIAE</sequence>
<dbReference type="HOGENOM" id="CLU_027539_1_3_12"/>
<reference evidence="9 10" key="1">
    <citation type="journal article" date="2010" name="Stand. Genomic Sci.">
        <title>Complete genome sequence of Spirochaeta smaragdinae type strain (SEBR 4228).</title>
        <authorList>
            <person name="Mavromatis K."/>
            <person name="Yasawong M."/>
            <person name="Chertkov O."/>
            <person name="Lapidus A."/>
            <person name="Lucas S."/>
            <person name="Nolan M."/>
            <person name="Del Rio T.G."/>
            <person name="Tice H."/>
            <person name="Cheng J.F."/>
            <person name="Pitluck S."/>
            <person name="Liolios K."/>
            <person name="Ivanova N."/>
            <person name="Tapia R."/>
            <person name="Han C."/>
            <person name="Bruce D."/>
            <person name="Goodwin L."/>
            <person name="Pati A."/>
            <person name="Chen A."/>
            <person name="Palaniappan K."/>
            <person name="Land M."/>
            <person name="Hauser L."/>
            <person name="Chang Y.J."/>
            <person name="Jeffries C.D."/>
            <person name="Detter J.C."/>
            <person name="Rohde M."/>
            <person name="Brambilla E."/>
            <person name="Spring S."/>
            <person name="Goker M."/>
            <person name="Sikorski J."/>
            <person name="Woyke T."/>
            <person name="Bristow J."/>
            <person name="Eisen J.A."/>
            <person name="Markowitz V."/>
            <person name="Hugenholtz P."/>
            <person name="Klenk H.P."/>
            <person name="Kyrpides N.C."/>
        </authorList>
    </citation>
    <scope>NUCLEOTIDE SEQUENCE [LARGE SCALE GENOMIC DNA]</scope>
    <source>
        <strain evidence="10">DSM 11293 / JCM 15392 / SEBR 4228</strain>
    </source>
</reference>
<dbReference type="InterPro" id="IPR004808">
    <property type="entry name" value="AP_endonuc_1"/>
</dbReference>
<feature type="active site" evidence="5">
    <location>
        <position position="113"/>
    </location>
</feature>
<keyword evidence="2 6" id="KW-0479">Metal-binding</keyword>
<dbReference type="FunFam" id="3.60.10.10:FF:000026">
    <property type="entry name" value="Exodeoxyribonuclease III"/>
    <property type="match status" value="1"/>
</dbReference>
<keyword evidence="9" id="KW-0456">Lyase</keyword>
<dbReference type="CDD" id="cd09085">
    <property type="entry name" value="Mth212-like_AP-endo"/>
    <property type="match status" value="1"/>
</dbReference>
<feature type="binding site" evidence="6">
    <location>
        <position position="13"/>
    </location>
    <ligand>
        <name>Mg(2+)</name>
        <dbReference type="ChEBI" id="CHEBI:18420"/>
        <label>1</label>
    </ligand>
</feature>
<name>E1RAZ8_SEDSS</name>
<feature type="domain" description="Endonuclease/exonuclease/phosphatase" evidence="8">
    <location>
        <begin position="10"/>
        <end position="250"/>
    </location>
</feature>
<comment type="similarity">
    <text evidence="1">Belongs to the DNA repair enzymes AP/ExoA family.</text>
</comment>
<keyword evidence="6" id="KW-0464">Manganese</keyword>
<dbReference type="eggNOG" id="COG0708">
    <property type="taxonomic scope" value="Bacteria"/>
</dbReference>
<dbReference type="RefSeq" id="WP_013252992.1">
    <property type="nucleotide sequence ID" value="NC_014364.1"/>
</dbReference>
<dbReference type="PROSITE" id="PS00726">
    <property type="entry name" value="AP_NUCLEASE_F1_1"/>
    <property type="match status" value="1"/>
</dbReference>
<dbReference type="KEGG" id="ssm:Spirs_0372"/>
<dbReference type="Gene3D" id="3.60.10.10">
    <property type="entry name" value="Endonuclease/exonuclease/phosphatase"/>
    <property type="match status" value="1"/>
</dbReference>
<dbReference type="EMBL" id="CP002116">
    <property type="protein sequence ID" value="ADK79528.1"/>
    <property type="molecule type" value="Genomic_DNA"/>
</dbReference>
<dbReference type="InterPro" id="IPR020847">
    <property type="entry name" value="AP_endonuclease_F1_BS"/>
</dbReference>
<evidence type="ECO:0000256" key="1">
    <source>
        <dbReference type="ARBA" id="ARBA00007092"/>
    </source>
</evidence>
<feature type="site" description="Important for catalytic activity" evidence="7">
    <location>
        <position position="224"/>
    </location>
</feature>
<dbReference type="GO" id="GO:0006284">
    <property type="term" value="P:base-excision repair"/>
    <property type="evidence" value="ECO:0007669"/>
    <property type="project" value="TreeGrafter"/>
</dbReference>
<dbReference type="GO" id="GO:0140078">
    <property type="term" value="F:class I DNA-(apurinic or apyrimidinic site) endonuclease activity"/>
    <property type="evidence" value="ECO:0007669"/>
    <property type="project" value="UniProtKB-EC"/>
</dbReference>
<dbReference type="InterPro" id="IPR036691">
    <property type="entry name" value="Endo/exonu/phosph_ase_sf"/>
</dbReference>
<proteinExistence type="inferred from homology"/>
<dbReference type="AlphaFoldDB" id="E1RAZ8"/>
<dbReference type="PROSITE" id="PS51435">
    <property type="entry name" value="AP_NUCLEASE_F1_4"/>
    <property type="match status" value="1"/>
</dbReference>
<dbReference type="Pfam" id="PF03372">
    <property type="entry name" value="Exo_endo_phos"/>
    <property type="match status" value="1"/>
</dbReference>